<keyword evidence="11" id="KW-0496">Mitochondrion</keyword>
<organism evidence="16 17">
    <name type="scientific">Thecamonas trahens ATCC 50062</name>
    <dbReference type="NCBI Taxonomy" id="461836"/>
    <lineage>
        <taxon>Eukaryota</taxon>
        <taxon>Apusozoa</taxon>
        <taxon>Apusomonadida</taxon>
        <taxon>Apusomonadidae</taxon>
        <taxon>Thecamonas</taxon>
    </lineage>
</organism>
<dbReference type="Pfam" id="PF04678">
    <property type="entry name" value="MCU"/>
    <property type="match status" value="1"/>
</dbReference>
<dbReference type="PANTHER" id="PTHR13462">
    <property type="entry name" value="CALCIUM UNIPORTER PROTEIN, MITOCHONDRIAL"/>
    <property type="match status" value="1"/>
</dbReference>
<keyword evidence="7" id="KW-0999">Mitochondrion inner membrane</keyword>
<evidence type="ECO:0000256" key="3">
    <source>
        <dbReference type="ARBA" id="ARBA00022448"/>
    </source>
</evidence>
<evidence type="ECO:0000256" key="7">
    <source>
        <dbReference type="ARBA" id="ARBA00022792"/>
    </source>
</evidence>
<dbReference type="InterPro" id="IPR039055">
    <property type="entry name" value="MCU_fam"/>
</dbReference>
<evidence type="ECO:0000256" key="12">
    <source>
        <dbReference type="ARBA" id="ARBA00023136"/>
    </source>
</evidence>
<dbReference type="PANTHER" id="PTHR13462:SF10">
    <property type="entry name" value="CALCIUM UNIPORTER PROTEIN, MITOCHONDRIAL"/>
    <property type="match status" value="1"/>
</dbReference>
<keyword evidence="17" id="KW-1185">Reference proteome</keyword>
<evidence type="ECO:0000256" key="5">
    <source>
        <dbReference type="ARBA" id="ARBA00022673"/>
    </source>
</evidence>
<dbReference type="OrthoDB" id="278338at2759"/>
<keyword evidence="8" id="KW-0106">Calcium</keyword>
<evidence type="ECO:0000256" key="10">
    <source>
        <dbReference type="ARBA" id="ARBA00023065"/>
    </source>
</evidence>
<evidence type="ECO:0000256" key="13">
    <source>
        <dbReference type="ARBA" id="ARBA00023303"/>
    </source>
</evidence>
<feature type="domain" description="Calcium uniporter protein C-terminal" evidence="15">
    <location>
        <begin position="189"/>
        <end position="349"/>
    </location>
</feature>
<evidence type="ECO:0000256" key="8">
    <source>
        <dbReference type="ARBA" id="ARBA00022837"/>
    </source>
</evidence>
<accession>A0A0L0DA59</accession>
<dbReference type="InterPro" id="IPR006769">
    <property type="entry name" value="MCU_C"/>
</dbReference>
<keyword evidence="12" id="KW-0472">Membrane</keyword>
<dbReference type="GO" id="GO:0015292">
    <property type="term" value="F:uniporter activity"/>
    <property type="evidence" value="ECO:0007669"/>
    <property type="project" value="TreeGrafter"/>
</dbReference>
<dbReference type="GO" id="GO:1990246">
    <property type="term" value="C:uniplex complex"/>
    <property type="evidence" value="ECO:0007669"/>
    <property type="project" value="TreeGrafter"/>
</dbReference>
<evidence type="ECO:0000256" key="6">
    <source>
        <dbReference type="ARBA" id="ARBA00022692"/>
    </source>
</evidence>
<keyword evidence="10" id="KW-0406">Ion transport</keyword>
<keyword evidence="5" id="KW-0107">Calcium channel</keyword>
<gene>
    <name evidence="16" type="ORF">AMSG_05079</name>
</gene>
<keyword evidence="13" id="KW-0407">Ion channel</keyword>
<dbReference type="GO" id="GO:0036444">
    <property type="term" value="P:calcium import into the mitochondrion"/>
    <property type="evidence" value="ECO:0007669"/>
    <property type="project" value="TreeGrafter"/>
</dbReference>
<evidence type="ECO:0000256" key="4">
    <source>
        <dbReference type="ARBA" id="ARBA00022568"/>
    </source>
</evidence>
<proteinExistence type="inferred from homology"/>
<sequence>MGLLGQPQAPAASAAAKAAVDLVLDGSPGAPPAARMVVPLSSGPVSFHLGAGDTVASLVDSLVANDPSLSVDDVVLRSPSGVALAGSTPWASVLRESSVAAGAPLQLELSGEVHSLVPSYDGTKARLGGSLDITQLLKKEDFAAVAKALRRDTRSAMPKQEFVELCEKYEIDELEAEFLARSLAGCGSILYFYDEPNLASTLFIKPRRVFKQLHRTLNVMTPNEIAAANPKTELLASMEAEIEPLTEIKSTIESKSAASASRMMFLGFAGVVAQLGIITRLTWWEFSWDIMEPVSYVVMIGQAVLLYGFYNVTSADPDSYEGLRGYFYDRKYKALCRKLDFDPDHYDSLVAAYERLQYGSPRTRAEEKAREMAEDVARRLLAENGIASDFDHDVADEPKPTPAA</sequence>
<name>A0A0L0DA59_THETB</name>
<evidence type="ECO:0000256" key="1">
    <source>
        <dbReference type="ARBA" id="ARBA00004448"/>
    </source>
</evidence>
<comment type="catalytic activity">
    <reaction evidence="14">
        <text>Ca(2+)(in) = Ca(2+)(out)</text>
        <dbReference type="Rhea" id="RHEA:29671"/>
        <dbReference type="ChEBI" id="CHEBI:29108"/>
    </reaction>
</comment>
<dbReference type="Proteomes" id="UP000054408">
    <property type="component" value="Unassembled WGS sequence"/>
</dbReference>
<dbReference type="eggNOG" id="KOG2966">
    <property type="taxonomic scope" value="Eukaryota"/>
</dbReference>
<keyword evidence="4" id="KW-0109">Calcium transport</keyword>
<dbReference type="OMA" id="IESHPKW"/>
<reference evidence="16 17" key="1">
    <citation type="submission" date="2010-05" db="EMBL/GenBank/DDBJ databases">
        <title>The Genome Sequence of Thecamonas trahens ATCC 50062.</title>
        <authorList>
            <consortium name="The Broad Institute Genome Sequencing Platform"/>
            <person name="Russ C."/>
            <person name="Cuomo C."/>
            <person name="Shea T."/>
            <person name="Young S.K."/>
            <person name="Zeng Q."/>
            <person name="Koehrsen M."/>
            <person name="Haas B."/>
            <person name="Borodovsky M."/>
            <person name="Guigo R."/>
            <person name="Alvarado L."/>
            <person name="Berlin A."/>
            <person name="Bochicchio J."/>
            <person name="Borenstein D."/>
            <person name="Chapman S."/>
            <person name="Chen Z."/>
            <person name="Freedman E."/>
            <person name="Gellesch M."/>
            <person name="Goldberg J."/>
            <person name="Griggs A."/>
            <person name="Gujja S."/>
            <person name="Heilman E."/>
            <person name="Heiman D."/>
            <person name="Hepburn T."/>
            <person name="Howarth C."/>
            <person name="Jen D."/>
            <person name="Larson L."/>
            <person name="Mehta T."/>
            <person name="Park D."/>
            <person name="Pearson M."/>
            <person name="Roberts A."/>
            <person name="Saif S."/>
            <person name="Shenoy N."/>
            <person name="Sisk P."/>
            <person name="Stolte C."/>
            <person name="Sykes S."/>
            <person name="Thomson T."/>
            <person name="Walk T."/>
            <person name="White J."/>
            <person name="Yandava C."/>
            <person name="Burger G."/>
            <person name="Gray M.W."/>
            <person name="Holland P.W.H."/>
            <person name="King N."/>
            <person name="Lang F.B.F."/>
            <person name="Roger A.J."/>
            <person name="Ruiz-Trillo I."/>
            <person name="Lander E."/>
            <person name="Nusbaum C."/>
        </authorList>
    </citation>
    <scope>NUCLEOTIDE SEQUENCE [LARGE SCALE GENOMIC DNA]</scope>
    <source>
        <strain evidence="16 17">ATCC 50062</strain>
    </source>
</reference>
<dbReference type="GeneID" id="25564568"/>
<comment type="similarity">
    <text evidence="2">Belongs to the MCU (TC 1.A.77) family.</text>
</comment>
<comment type="subcellular location">
    <subcellularLocation>
        <location evidence="1">Mitochondrion inner membrane</location>
        <topology evidence="1">Multi-pass membrane protein</topology>
    </subcellularLocation>
</comment>
<protein>
    <recommendedName>
        <fullName evidence="15">Calcium uniporter protein C-terminal domain-containing protein</fullName>
    </recommendedName>
</protein>
<evidence type="ECO:0000313" key="17">
    <source>
        <dbReference type="Proteomes" id="UP000054408"/>
    </source>
</evidence>
<keyword evidence="3" id="KW-0813">Transport</keyword>
<dbReference type="GO" id="GO:0005262">
    <property type="term" value="F:calcium channel activity"/>
    <property type="evidence" value="ECO:0007669"/>
    <property type="project" value="UniProtKB-KW"/>
</dbReference>
<dbReference type="RefSeq" id="XP_013758138.1">
    <property type="nucleotide sequence ID" value="XM_013902684.1"/>
</dbReference>
<evidence type="ECO:0000259" key="15">
    <source>
        <dbReference type="Pfam" id="PF04678"/>
    </source>
</evidence>
<keyword evidence="9" id="KW-1133">Transmembrane helix</keyword>
<dbReference type="EMBL" id="GL349453">
    <property type="protein sequence ID" value="KNC49110.1"/>
    <property type="molecule type" value="Genomic_DNA"/>
</dbReference>
<evidence type="ECO:0000256" key="11">
    <source>
        <dbReference type="ARBA" id="ARBA00023128"/>
    </source>
</evidence>
<keyword evidence="6" id="KW-0812">Transmembrane</keyword>
<evidence type="ECO:0000256" key="14">
    <source>
        <dbReference type="ARBA" id="ARBA00036634"/>
    </source>
</evidence>
<evidence type="ECO:0000313" key="16">
    <source>
        <dbReference type="EMBL" id="KNC49110.1"/>
    </source>
</evidence>
<evidence type="ECO:0000256" key="2">
    <source>
        <dbReference type="ARBA" id="ARBA00005653"/>
    </source>
</evidence>
<evidence type="ECO:0000256" key="9">
    <source>
        <dbReference type="ARBA" id="ARBA00022989"/>
    </source>
</evidence>
<dbReference type="GO" id="GO:0051560">
    <property type="term" value="P:mitochondrial calcium ion homeostasis"/>
    <property type="evidence" value="ECO:0007669"/>
    <property type="project" value="InterPro"/>
</dbReference>
<dbReference type="AlphaFoldDB" id="A0A0L0DA59"/>